<feature type="domain" description="Luciferase-like" evidence="2">
    <location>
        <begin position="1"/>
        <end position="295"/>
    </location>
</feature>
<dbReference type="GO" id="GO:0016705">
    <property type="term" value="F:oxidoreductase activity, acting on paired donors, with incorporation or reduction of molecular oxygen"/>
    <property type="evidence" value="ECO:0007669"/>
    <property type="project" value="InterPro"/>
</dbReference>
<evidence type="ECO:0000259" key="2">
    <source>
        <dbReference type="Pfam" id="PF00296"/>
    </source>
</evidence>
<gene>
    <name evidence="3" type="ORF">Aco04nite_10750</name>
</gene>
<dbReference type="PANTHER" id="PTHR43244:SF1">
    <property type="entry name" value="5,10-METHYLENETETRAHYDROMETHANOPTERIN REDUCTASE"/>
    <property type="match status" value="1"/>
</dbReference>
<reference evidence="3" key="1">
    <citation type="submission" date="2021-03" db="EMBL/GenBank/DDBJ databases">
        <title>Whole genome shotgun sequence of Actinoplanes consettensis NBRC 14913.</title>
        <authorList>
            <person name="Komaki H."/>
            <person name="Tamura T."/>
        </authorList>
    </citation>
    <scope>NUCLEOTIDE SEQUENCE</scope>
    <source>
        <strain evidence="3">NBRC 14913</strain>
    </source>
</reference>
<evidence type="ECO:0000313" key="3">
    <source>
        <dbReference type="EMBL" id="GIM68449.1"/>
    </source>
</evidence>
<dbReference type="AlphaFoldDB" id="A0A919VM50"/>
<name>A0A919VM50_9ACTN</name>
<dbReference type="InterPro" id="IPR036661">
    <property type="entry name" value="Luciferase-like_sf"/>
</dbReference>
<dbReference type="InterPro" id="IPR050564">
    <property type="entry name" value="F420-G6PD/mer"/>
</dbReference>
<organism evidence="3 4">
    <name type="scientific">Winogradskya consettensis</name>
    <dbReference type="NCBI Taxonomy" id="113560"/>
    <lineage>
        <taxon>Bacteria</taxon>
        <taxon>Bacillati</taxon>
        <taxon>Actinomycetota</taxon>
        <taxon>Actinomycetes</taxon>
        <taxon>Micromonosporales</taxon>
        <taxon>Micromonosporaceae</taxon>
        <taxon>Winogradskya</taxon>
    </lineage>
</organism>
<dbReference type="InterPro" id="IPR011251">
    <property type="entry name" value="Luciferase-like_dom"/>
</dbReference>
<keyword evidence="4" id="KW-1185">Reference proteome</keyword>
<comment type="caution">
    <text evidence="3">The sequence shown here is derived from an EMBL/GenBank/DDBJ whole genome shotgun (WGS) entry which is preliminary data.</text>
</comment>
<evidence type="ECO:0000313" key="4">
    <source>
        <dbReference type="Proteomes" id="UP000680865"/>
    </source>
</evidence>
<dbReference type="Gene3D" id="3.20.20.30">
    <property type="entry name" value="Luciferase-like domain"/>
    <property type="match status" value="1"/>
</dbReference>
<dbReference type="EMBL" id="BOQP01000005">
    <property type="protein sequence ID" value="GIM68449.1"/>
    <property type="molecule type" value="Genomic_DNA"/>
</dbReference>
<dbReference type="Pfam" id="PF00296">
    <property type="entry name" value="Bac_luciferase"/>
    <property type="match status" value="1"/>
</dbReference>
<dbReference type="CDD" id="cd01097">
    <property type="entry name" value="Tetrahydromethanopterin_reductase"/>
    <property type="match status" value="1"/>
</dbReference>
<dbReference type="SUPFAM" id="SSF51679">
    <property type="entry name" value="Bacterial luciferase-like"/>
    <property type="match status" value="1"/>
</dbReference>
<evidence type="ECO:0000256" key="1">
    <source>
        <dbReference type="ARBA" id="ARBA00023002"/>
    </source>
</evidence>
<dbReference type="Proteomes" id="UP000680865">
    <property type="component" value="Unassembled WGS sequence"/>
</dbReference>
<proteinExistence type="predicted"/>
<dbReference type="PANTHER" id="PTHR43244">
    <property type="match status" value="1"/>
</dbReference>
<keyword evidence="1" id="KW-0560">Oxidoreductase</keyword>
<sequence>MAREAERLGCAMALAPEGFRADAPSVLGAVAAATTTIGLGSGVMQIPGRAPVLTALTAATLDGLAGGRFHLGLGVSNPDVSRGWYGVDFDHPLDRTREYVEVVRLALSGAPVRHPGRHYPLPPPGTDEAAHLRAAATRPDLPIYLAGVGPRSLRLTGEIADGWIGVFLSPDRVRESLDRVAEGRAQAGKTLDGFQVLPSIAIGTGPDPETAALPLRDYFANFIGMGDRRRSIYFRLAEQLGFARAAAEINDHCHHGDRPAAARAVPMELMDQVALIGDENRIAPRLAAYARAGVTTLGLTLLAPTVEGQLEALRVAARALEQIKQPA</sequence>
<accession>A0A919VM50</accession>
<protein>
    <submittedName>
        <fullName evidence="3">LLM class F420-dependent oxidoreductase</fullName>
    </submittedName>
</protein>